<dbReference type="Proteomes" id="UP000094065">
    <property type="component" value="Unassembled WGS sequence"/>
</dbReference>
<dbReference type="STRING" id="1295533.A0A1E3I0H0"/>
<organism evidence="3 4">
    <name type="scientific">Cryptococcus amylolentus CBS 6039</name>
    <dbReference type="NCBI Taxonomy" id="1295533"/>
    <lineage>
        <taxon>Eukaryota</taxon>
        <taxon>Fungi</taxon>
        <taxon>Dikarya</taxon>
        <taxon>Basidiomycota</taxon>
        <taxon>Agaricomycotina</taxon>
        <taxon>Tremellomycetes</taxon>
        <taxon>Tremellales</taxon>
        <taxon>Cryptococcaceae</taxon>
        <taxon>Cryptococcus</taxon>
    </lineage>
</organism>
<feature type="domain" description="Origin recognition complex subunit 3 winged helix C-terminal" evidence="2">
    <location>
        <begin position="352"/>
        <end position="541"/>
    </location>
</feature>
<protein>
    <recommendedName>
        <fullName evidence="2">Origin recognition complex subunit 3 winged helix C-terminal domain-containing protein</fullName>
    </recommendedName>
</protein>
<name>A0A1E3I0H0_9TREE</name>
<evidence type="ECO:0000259" key="2">
    <source>
        <dbReference type="Pfam" id="PF18137"/>
    </source>
</evidence>
<dbReference type="GO" id="GO:0031261">
    <property type="term" value="C:DNA replication preinitiation complex"/>
    <property type="evidence" value="ECO:0007669"/>
    <property type="project" value="TreeGrafter"/>
</dbReference>
<dbReference type="AlphaFoldDB" id="A0A1E3I0H0"/>
<gene>
    <name evidence="3" type="ORF">L202_02326</name>
</gene>
<feature type="region of interest" description="Disordered" evidence="1">
    <location>
        <begin position="455"/>
        <end position="498"/>
    </location>
</feature>
<proteinExistence type="predicted"/>
<dbReference type="InterPro" id="IPR020795">
    <property type="entry name" value="ORC3"/>
</dbReference>
<dbReference type="OrthoDB" id="2573365at2759"/>
<dbReference type="GO" id="GO:0006270">
    <property type="term" value="P:DNA replication initiation"/>
    <property type="evidence" value="ECO:0007669"/>
    <property type="project" value="TreeGrafter"/>
</dbReference>
<reference evidence="3 4" key="1">
    <citation type="submission" date="2016-06" db="EMBL/GenBank/DDBJ databases">
        <title>Evolution of pathogenesis and genome organization in the Tremellales.</title>
        <authorList>
            <person name="Cuomo C."/>
            <person name="Litvintseva A."/>
            <person name="Heitman J."/>
            <person name="Chen Y."/>
            <person name="Sun S."/>
            <person name="Springer D."/>
            <person name="Dromer F."/>
            <person name="Young S."/>
            <person name="Zeng Q."/>
            <person name="Chapman S."/>
            <person name="Gujja S."/>
            <person name="Saif S."/>
            <person name="Birren B."/>
        </authorList>
    </citation>
    <scope>NUCLEOTIDE SEQUENCE [LARGE SCALE GENOMIC DNA]</scope>
    <source>
        <strain evidence="3 4">CBS 6039</strain>
    </source>
</reference>
<feature type="compositionally biased region" description="Basic and acidic residues" evidence="1">
    <location>
        <begin position="455"/>
        <end position="483"/>
    </location>
</feature>
<dbReference type="EMBL" id="AWGJ01000003">
    <property type="protein sequence ID" value="ODN81998.1"/>
    <property type="molecule type" value="Genomic_DNA"/>
</dbReference>
<sequence length="545" mass="60462">MDDPLQSLSKGVFVLPFSPQVDEAPEVPPDQSEPVLQELFDEIYASTLNSIKEAYSVYEEQRTQQQISNVSSWLERCNEPQTIQLIRPIHRLPVAVLQNASESLPSHFSQLDIYHHTVQGARNFTDLASAIRSIAIGFIGDATVSGKRTGRSGIDELELWWKSQPERPLLIHVRDAQMIPSSVLSELIFTLTLHPAIPLRVLLSVPSSAVFLSTWGHIEPSAVDMCILQAGRIKKKAGGVDAIIRAFERAPLKISDDLADELLTQEDQLDGGPAAALKTLKWALLDFYVNGPLAVIIQNADTAEKQRKILQLFKIIRANPAKPDIPESVRYLLSLTLHDNLLSVHDPSPRPSFLHALSNPEQFVSLSAAYNGQNLSTDAGDIASRPSERAEKQFAERRNKRPRLEAPRKDEGARQVDLAEELKRLKVLFGIWKEAGKSVNLWDWLEEFRDVMDESNAEGKENAGGRGEGEGKEAELESSETHAENGVGGANGNSNGDRIGRKQEAEEEERLHAIFVRFVEEARMLGLIRAKGKKADEVLKSVGLI</sequence>
<dbReference type="InterPro" id="IPR040855">
    <property type="entry name" value="ORC_WH_C"/>
</dbReference>
<evidence type="ECO:0000256" key="1">
    <source>
        <dbReference type="SAM" id="MobiDB-lite"/>
    </source>
</evidence>
<evidence type="ECO:0000313" key="3">
    <source>
        <dbReference type="EMBL" id="ODN81998.1"/>
    </source>
</evidence>
<keyword evidence="4" id="KW-1185">Reference proteome</keyword>
<dbReference type="Pfam" id="PF18137">
    <property type="entry name" value="WHD_ORC"/>
    <property type="match status" value="1"/>
</dbReference>
<dbReference type="GO" id="GO:0005656">
    <property type="term" value="C:nuclear pre-replicative complex"/>
    <property type="evidence" value="ECO:0007669"/>
    <property type="project" value="TreeGrafter"/>
</dbReference>
<dbReference type="GO" id="GO:0003688">
    <property type="term" value="F:DNA replication origin binding"/>
    <property type="evidence" value="ECO:0007669"/>
    <property type="project" value="TreeGrafter"/>
</dbReference>
<dbReference type="PANTHER" id="PTHR12748">
    <property type="entry name" value="ORIGIN RECOGNITION COMPLEX SUBUNIT 3"/>
    <property type="match status" value="1"/>
</dbReference>
<dbReference type="GO" id="GO:0005664">
    <property type="term" value="C:nuclear origin of replication recognition complex"/>
    <property type="evidence" value="ECO:0007669"/>
    <property type="project" value="InterPro"/>
</dbReference>
<feature type="compositionally biased region" description="Basic and acidic residues" evidence="1">
    <location>
        <begin position="386"/>
        <end position="414"/>
    </location>
</feature>
<dbReference type="GeneID" id="30153635"/>
<feature type="region of interest" description="Disordered" evidence="1">
    <location>
        <begin position="377"/>
        <end position="414"/>
    </location>
</feature>
<comment type="caution">
    <text evidence="3">The sequence shown here is derived from an EMBL/GenBank/DDBJ whole genome shotgun (WGS) entry which is preliminary data.</text>
</comment>
<accession>A0A1E3I0H0</accession>
<evidence type="ECO:0000313" key="4">
    <source>
        <dbReference type="Proteomes" id="UP000094065"/>
    </source>
</evidence>
<dbReference type="RefSeq" id="XP_018996317.1">
    <property type="nucleotide sequence ID" value="XM_019135914.1"/>
</dbReference>
<dbReference type="PANTHER" id="PTHR12748:SF0">
    <property type="entry name" value="ORIGIN RECOGNITION COMPLEX SUBUNIT 3"/>
    <property type="match status" value="1"/>
</dbReference>